<feature type="compositionally biased region" description="Basic and acidic residues" evidence="1">
    <location>
        <begin position="325"/>
        <end position="366"/>
    </location>
</feature>
<feature type="compositionally biased region" description="Low complexity" evidence="1">
    <location>
        <begin position="553"/>
        <end position="562"/>
    </location>
</feature>
<feature type="region of interest" description="Disordered" evidence="1">
    <location>
        <begin position="134"/>
        <end position="187"/>
    </location>
</feature>
<dbReference type="Pfam" id="PF10390">
    <property type="entry name" value="ELL"/>
    <property type="match status" value="1"/>
</dbReference>
<feature type="compositionally biased region" description="Polar residues" evidence="1">
    <location>
        <begin position="594"/>
        <end position="608"/>
    </location>
</feature>
<dbReference type="GO" id="GO:0006368">
    <property type="term" value="P:transcription elongation by RNA polymerase II"/>
    <property type="evidence" value="ECO:0007669"/>
    <property type="project" value="InterPro"/>
</dbReference>
<feature type="domain" description="RNA polymerase II elongation factor ELL N-terminal" evidence="2">
    <location>
        <begin position="115"/>
        <end position="287"/>
    </location>
</feature>
<organism evidence="3 4">
    <name type="scientific">Cerrena zonata</name>
    <dbReference type="NCBI Taxonomy" id="2478898"/>
    <lineage>
        <taxon>Eukaryota</taxon>
        <taxon>Fungi</taxon>
        <taxon>Dikarya</taxon>
        <taxon>Basidiomycota</taxon>
        <taxon>Agaricomycotina</taxon>
        <taxon>Agaricomycetes</taxon>
        <taxon>Polyporales</taxon>
        <taxon>Cerrenaceae</taxon>
        <taxon>Cerrena</taxon>
    </lineage>
</organism>
<feature type="region of interest" description="Disordered" evidence="1">
    <location>
        <begin position="1"/>
        <end position="25"/>
    </location>
</feature>
<name>A0AAW0GN18_9APHY</name>
<evidence type="ECO:0000259" key="2">
    <source>
        <dbReference type="Pfam" id="PF10390"/>
    </source>
</evidence>
<evidence type="ECO:0000313" key="4">
    <source>
        <dbReference type="Proteomes" id="UP001385951"/>
    </source>
</evidence>
<feature type="compositionally biased region" description="Polar residues" evidence="1">
    <location>
        <begin position="171"/>
        <end position="180"/>
    </location>
</feature>
<sequence length="757" mass="83777">MPLPGQGTLSLHGYSRIGDTTTTEPKKGMIIRMSPETLEALQDSLGQPNLEVQMSENPGLWIGDKFFPMQSQTENIPHELYLRTSTAAKPNAPLKLQANVIGKFIVTPKLERIQNKMRDTLAAAEKLKEERQIQVLSEPPVLPKPSTKKAKATSTKKSAKTGAGSAAHSRVSPQDRSATPNLPPGEEAYKVYGDSSIRRRLIHCIALQPRDTAEVMRLVAGRDGGPQEKKELTEILKTCAVWRTANGQQGPDAKRTWHLMTRTWTEIRPYEWERLSDDERTRLARECRKHYAMLKIPESDPQWQHAIYRDLSKTNAAGSITSGTEPKRGIISRDVKKKKAAEAPPRKNNDTITARDERVQPNRSRPDPPPVHAGSGTVVRALRKPPGSGYKSKAGSNTPSPPDLDDSPTGPSSLPRKPDFTITSHAPQSHDRDRAPSSSNADKGSARLPPKPREPVPPASHSHAGEVKTEKQEISFKRKAPAIRDEHDTEMSDRDRDRPRPMLKRRKIGDTIGTSSTNTPAQQRTPSLPNKPSTATQDAAARPPSRSIKKEASPMPSLSSHSPLPPARSPLAHHKVSAQDRIAASSSSSSSHSRNTQSAQQSHRSGSSKQRRKSPHFTSSDEESTPPKPPRSAAPAAPTSPVVSSAPPKKSRRPRDNGPLKLPDDERSLKKLYNERYKPYMALWTKHYKAHTYITKLLEDEDASSDSDIDVDIDDQDALKQLKQDLDAAVEELTVIQEHFNKVVKSKRAAERYSDEE</sequence>
<dbReference type="EMBL" id="JASBNA010000004">
    <property type="protein sequence ID" value="KAK7692494.1"/>
    <property type="molecule type" value="Genomic_DNA"/>
</dbReference>
<protein>
    <recommendedName>
        <fullName evidence="2">RNA polymerase II elongation factor ELL N-terminal domain-containing protein</fullName>
    </recommendedName>
</protein>
<dbReference type="InterPro" id="IPR036390">
    <property type="entry name" value="WH_DNA-bd_sf"/>
</dbReference>
<evidence type="ECO:0000256" key="1">
    <source>
        <dbReference type="SAM" id="MobiDB-lite"/>
    </source>
</evidence>
<dbReference type="Gene3D" id="1.10.10.2670">
    <property type="entry name" value="E3 ubiquitin-protein ligase"/>
    <property type="match status" value="1"/>
</dbReference>
<accession>A0AAW0GN18</accession>
<feature type="compositionally biased region" description="Basic and acidic residues" evidence="1">
    <location>
        <begin position="463"/>
        <end position="500"/>
    </location>
</feature>
<dbReference type="InterPro" id="IPR019464">
    <property type="entry name" value="ELL_N"/>
</dbReference>
<gene>
    <name evidence="3" type="ORF">QCA50_004119</name>
</gene>
<feature type="region of interest" description="Disordered" evidence="1">
    <location>
        <begin position="317"/>
        <end position="669"/>
    </location>
</feature>
<dbReference type="AlphaFoldDB" id="A0AAW0GN18"/>
<feature type="compositionally biased region" description="Polar residues" evidence="1">
    <location>
        <begin position="512"/>
        <end position="537"/>
    </location>
</feature>
<dbReference type="SUPFAM" id="SSF46785">
    <property type="entry name" value="Winged helix' DNA-binding domain"/>
    <property type="match status" value="1"/>
</dbReference>
<keyword evidence="4" id="KW-1185">Reference proteome</keyword>
<feature type="compositionally biased region" description="Low complexity" evidence="1">
    <location>
        <begin position="633"/>
        <end position="648"/>
    </location>
</feature>
<comment type="caution">
    <text evidence="3">The sequence shown here is derived from an EMBL/GenBank/DDBJ whole genome shotgun (WGS) entry which is preliminary data.</text>
</comment>
<reference evidence="3 4" key="1">
    <citation type="submission" date="2022-09" db="EMBL/GenBank/DDBJ databases">
        <authorList>
            <person name="Palmer J.M."/>
        </authorList>
    </citation>
    <scope>NUCLEOTIDE SEQUENCE [LARGE SCALE GENOMIC DNA]</scope>
    <source>
        <strain evidence="3 4">DSM 7382</strain>
    </source>
</reference>
<dbReference type="InterPro" id="IPR042065">
    <property type="entry name" value="E3_ELL-like"/>
</dbReference>
<feature type="compositionally biased region" description="Basic and acidic residues" evidence="1">
    <location>
        <begin position="654"/>
        <end position="669"/>
    </location>
</feature>
<dbReference type="GO" id="GO:0008023">
    <property type="term" value="C:transcription elongation factor complex"/>
    <property type="evidence" value="ECO:0007669"/>
    <property type="project" value="InterPro"/>
</dbReference>
<dbReference type="Proteomes" id="UP001385951">
    <property type="component" value="Unassembled WGS sequence"/>
</dbReference>
<evidence type="ECO:0000313" key="3">
    <source>
        <dbReference type="EMBL" id="KAK7692494.1"/>
    </source>
</evidence>
<feature type="compositionally biased region" description="Low complexity" evidence="1">
    <location>
        <begin position="152"/>
        <end position="167"/>
    </location>
</feature>
<proteinExistence type="predicted"/>